<feature type="transmembrane region" description="Helical" evidence="13">
    <location>
        <begin position="886"/>
        <end position="909"/>
    </location>
</feature>
<evidence type="ECO:0000256" key="12">
    <source>
        <dbReference type="SAM" id="MobiDB-lite"/>
    </source>
</evidence>
<dbReference type="GO" id="GO:0050897">
    <property type="term" value="F:cobalt ion binding"/>
    <property type="evidence" value="ECO:0007669"/>
    <property type="project" value="TreeGrafter"/>
</dbReference>
<feature type="compositionally biased region" description="Gly residues" evidence="12">
    <location>
        <begin position="609"/>
        <end position="627"/>
    </location>
</feature>
<proteinExistence type="inferred from homology"/>
<keyword evidence="5 13" id="KW-0812">Transmembrane</keyword>
<protein>
    <submittedName>
        <fullName evidence="14">Uncharacterized protein</fullName>
    </submittedName>
</protein>
<comment type="similarity">
    <text evidence="2">Belongs to the CorA metal ion transporter (MIT) (TC 1.A.35) family.</text>
</comment>
<dbReference type="Proteomes" id="UP000650467">
    <property type="component" value="Unassembled WGS sequence"/>
</dbReference>
<feature type="compositionally biased region" description="Acidic residues" evidence="12">
    <location>
        <begin position="52"/>
        <end position="62"/>
    </location>
</feature>
<gene>
    <name evidence="14" type="ORF">HXX76_011684</name>
</gene>
<feature type="transmembrane region" description="Helical" evidence="13">
    <location>
        <begin position="853"/>
        <end position="874"/>
    </location>
</feature>
<feature type="compositionally biased region" description="Low complexity" evidence="12">
    <location>
        <begin position="1"/>
        <end position="18"/>
    </location>
</feature>
<dbReference type="GO" id="GO:0015087">
    <property type="term" value="F:cobalt ion transmembrane transporter activity"/>
    <property type="evidence" value="ECO:0007669"/>
    <property type="project" value="TreeGrafter"/>
</dbReference>
<evidence type="ECO:0000256" key="3">
    <source>
        <dbReference type="ARBA" id="ARBA00022448"/>
    </source>
</evidence>
<feature type="region of interest" description="Disordered" evidence="12">
    <location>
        <begin position="1"/>
        <end position="77"/>
    </location>
</feature>
<keyword evidence="9 13" id="KW-0472">Membrane</keyword>
<evidence type="ECO:0000256" key="7">
    <source>
        <dbReference type="ARBA" id="ARBA00022989"/>
    </source>
</evidence>
<dbReference type="Gene3D" id="1.20.58.340">
    <property type="entry name" value="Magnesium transport protein CorA, transmembrane region"/>
    <property type="match status" value="2"/>
</dbReference>
<keyword evidence="15" id="KW-1185">Reference proteome</keyword>
<dbReference type="PANTHER" id="PTHR46494">
    <property type="entry name" value="CORA FAMILY METAL ION TRANSPORTER (EUROFUNG)"/>
    <property type="match status" value="1"/>
</dbReference>
<keyword evidence="4" id="KW-1003">Cell membrane</keyword>
<feature type="compositionally biased region" description="Polar residues" evidence="12">
    <location>
        <begin position="220"/>
        <end position="229"/>
    </location>
</feature>
<organism evidence="14 15">
    <name type="scientific">Chlamydomonas incerta</name>
    <dbReference type="NCBI Taxonomy" id="51695"/>
    <lineage>
        <taxon>Eukaryota</taxon>
        <taxon>Viridiplantae</taxon>
        <taxon>Chlorophyta</taxon>
        <taxon>core chlorophytes</taxon>
        <taxon>Chlorophyceae</taxon>
        <taxon>CS clade</taxon>
        <taxon>Chlamydomonadales</taxon>
        <taxon>Chlamydomonadaceae</taxon>
        <taxon>Chlamydomonas</taxon>
    </lineage>
</organism>
<dbReference type="PANTHER" id="PTHR46494:SF1">
    <property type="entry name" value="CORA FAMILY METAL ION TRANSPORTER (EUROFUNG)"/>
    <property type="match status" value="1"/>
</dbReference>
<feature type="compositionally biased region" description="Basic residues" evidence="12">
    <location>
        <begin position="183"/>
        <end position="194"/>
    </location>
</feature>
<evidence type="ECO:0000256" key="5">
    <source>
        <dbReference type="ARBA" id="ARBA00022692"/>
    </source>
</evidence>
<keyword evidence="6" id="KW-0460">Magnesium</keyword>
<dbReference type="EMBL" id="JAEHOC010000047">
    <property type="protein sequence ID" value="KAG2426453.1"/>
    <property type="molecule type" value="Genomic_DNA"/>
</dbReference>
<evidence type="ECO:0000313" key="14">
    <source>
        <dbReference type="EMBL" id="KAG2426453.1"/>
    </source>
</evidence>
<sequence>MPVAPGSGSSIDGITGSSPPRYERLPSVGDLMPGSREDGPAAGAAAAVAAAEGEEHDQDDSSVTDGPGSTTYGDERTALLGGGAGGASGGSNSAFSSAVAAFAAAGGGARGRARTPNSLTPPHPHQHPHPHPHPHGPGHGHHPHGQHARSHAPAPHARGLGTGPVASLLAAAAAAAAANANAPHHHHHAHKRHSVSGGADSAGGGMAGDLEAGPRVRRFSSASSPQSRWQATAKRVMHGIHTMHAIDEAMERHEPGAAPGIDPRRAKYAHLAAKWCLPVRVTVVDYDSKEVTITPDLLSADDLSAFLAANPNTRPRPGGGGGGGGAGAGGGGAAVSGAAAAAAALAGGGGGLNGSATGRVRWIHVDGLNWEVIQLLALTYDLHPLALEDTVHVPQRIKGDFYDSCLYISLIYLYLAAGAADAPEAAAAAATRAASAAAPEPHTPSATPNAARRMARTISGVRRADAAAAAAALAATASETDRSVGGGGGGGGRAASVTSSSYNTILNALSGFASGSSITAGNGRKASLPGPSHYPLPLRRGSVVVSSGADFHAVGEEDEAGGGDGSPTDEAAEAEAEAAAVVRPRLPPGGAKSPGGNRPSFSIATRVANGGGSGGGGGGRGGGGGGVHSEHHGGRDIHVSAQQVSLFLLRGEHANTLITIFQSDGSDVTRPILAQLREPRTLVREAEDASFLANLVIDTLVDHIFPVVGAYTEQLQQYEAAVMAPGGQLPSAASTRELHAMQRDLRRIDRTIAPMQAVVANIIARDAAAEESAAARRQQLQACGLEPAEAAAGAGGGVAPFLSRLTRIYMGDVKDHVSTICEDLMSLSAECGDLIGLIFNLTTHQQSQYAQTLAVVSTIFLPITFLAGVYGMNFDTLPELHWQYGYAYFWVTSVIIVVVFICVMLRAGLWSV</sequence>
<dbReference type="SUPFAM" id="SSF144083">
    <property type="entry name" value="Magnesium transport protein CorA, transmembrane region"/>
    <property type="match status" value="1"/>
</dbReference>
<dbReference type="AlphaFoldDB" id="A0A835SMX7"/>
<evidence type="ECO:0000256" key="10">
    <source>
        <dbReference type="ARBA" id="ARBA00034269"/>
    </source>
</evidence>
<evidence type="ECO:0000256" key="11">
    <source>
        <dbReference type="ARBA" id="ARBA00045497"/>
    </source>
</evidence>
<comment type="subcellular location">
    <subcellularLocation>
        <location evidence="1">Cell membrane</location>
        <topology evidence="1">Multi-pass membrane protein</topology>
    </subcellularLocation>
</comment>
<evidence type="ECO:0000256" key="9">
    <source>
        <dbReference type="ARBA" id="ARBA00023136"/>
    </source>
</evidence>
<evidence type="ECO:0000256" key="13">
    <source>
        <dbReference type="SAM" id="Phobius"/>
    </source>
</evidence>
<dbReference type="InterPro" id="IPR045861">
    <property type="entry name" value="CorA_cytoplasmic_dom"/>
</dbReference>
<evidence type="ECO:0000256" key="6">
    <source>
        <dbReference type="ARBA" id="ARBA00022842"/>
    </source>
</evidence>
<accession>A0A835SMX7</accession>
<comment type="catalytic activity">
    <reaction evidence="10">
        <text>Mg(2+)(in) = Mg(2+)(out)</text>
        <dbReference type="Rhea" id="RHEA:29827"/>
        <dbReference type="ChEBI" id="CHEBI:18420"/>
    </reaction>
</comment>
<dbReference type="FunFam" id="1.20.58.340:FF:000004">
    <property type="entry name" value="Magnesium transport protein CorA"/>
    <property type="match status" value="1"/>
</dbReference>
<name>A0A835SMX7_CHLIN</name>
<feature type="region of interest" description="Disordered" evidence="12">
    <location>
        <begin position="178"/>
        <end position="229"/>
    </location>
</feature>
<keyword evidence="3" id="KW-0813">Transport</keyword>
<feature type="region of interest" description="Disordered" evidence="12">
    <location>
        <begin position="107"/>
        <end position="162"/>
    </location>
</feature>
<dbReference type="Gene3D" id="3.30.460.20">
    <property type="entry name" value="CorA soluble domain-like"/>
    <property type="match status" value="1"/>
</dbReference>
<dbReference type="OrthoDB" id="165352at2759"/>
<comment type="function">
    <text evidence="11">Mediates influx of magnesium ions. Alternates between open and closed states. Activated by low cytoplasmic Mg(2+) levels. Inactive when cytoplasmic Mg(2+) levels are high.</text>
</comment>
<evidence type="ECO:0000256" key="1">
    <source>
        <dbReference type="ARBA" id="ARBA00004651"/>
    </source>
</evidence>
<reference evidence="14" key="1">
    <citation type="journal article" date="2020" name="bioRxiv">
        <title>Comparative genomics of Chlamydomonas.</title>
        <authorList>
            <person name="Craig R.J."/>
            <person name="Hasan A.R."/>
            <person name="Ness R.W."/>
            <person name="Keightley P.D."/>
        </authorList>
    </citation>
    <scope>NUCLEOTIDE SEQUENCE</scope>
    <source>
        <strain evidence="14">SAG 7.73</strain>
    </source>
</reference>
<dbReference type="GO" id="GO:0015095">
    <property type="term" value="F:magnesium ion transmembrane transporter activity"/>
    <property type="evidence" value="ECO:0007669"/>
    <property type="project" value="TreeGrafter"/>
</dbReference>
<feature type="compositionally biased region" description="Low complexity" evidence="12">
    <location>
        <begin position="40"/>
        <end position="51"/>
    </location>
</feature>
<keyword evidence="8" id="KW-0406">Ion transport</keyword>
<evidence type="ECO:0000256" key="8">
    <source>
        <dbReference type="ARBA" id="ARBA00023065"/>
    </source>
</evidence>
<dbReference type="InterPro" id="IPR045863">
    <property type="entry name" value="CorA_TM1_TM2"/>
</dbReference>
<feature type="region of interest" description="Disordered" evidence="12">
    <location>
        <begin position="554"/>
        <end position="633"/>
    </location>
</feature>
<evidence type="ECO:0000256" key="4">
    <source>
        <dbReference type="ARBA" id="ARBA00022475"/>
    </source>
</evidence>
<dbReference type="Pfam" id="PF01544">
    <property type="entry name" value="CorA"/>
    <property type="match status" value="1"/>
</dbReference>
<feature type="compositionally biased region" description="Basic residues" evidence="12">
    <location>
        <begin position="124"/>
        <end position="150"/>
    </location>
</feature>
<comment type="caution">
    <text evidence="14">The sequence shown here is derived from an EMBL/GenBank/DDBJ whole genome shotgun (WGS) entry which is preliminary data.</text>
</comment>
<dbReference type="InterPro" id="IPR002523">
    <property type="entry name" value="MgTranspt_CorA/ZnTranspt_ZntB"/>
</dbReference>
<dbReference type="GO" id="GO:0005886">
    <property type="term" value="C:plasma membrane"/>
    <property type="evidence" value="ECO:0007669"/>
    <property type="project" value="UniProtKB-SubCell"/>
</dbReference>
<dbReference type="GO" id="GO:0000287">
    <property type="term" value="F:magnesium ion binding"/>
    <property type="evidence" value="ECO:0007669"/>
    <property type="project" value="TreeGrafter"/>
</dbReference>
<evidence type="ECO:0000313" key="15">
    <source>
        <dbReference type="Proteomes" id="UP000650467"/>
    </source>
</evidence>
<dbReference type="SUPFAM" id="SSF143865">
    <property type="entry name" value="CorA soluble domain-like"/>
    <property type="match status" value="1"/>
</dbReference>
<keyword evidence="7 13" id="KW-1133">Transmembrane helix</keyword>
<evidence type="ECO:0000256" key="2">
    <source>
        <dbReference type="ARBA" id="ARBA00009765"/>
    </source>
</evidence>
<feature type="compositionally biased region" description="Polar residues" evidence="12">
    <location>
        <begin position="63"/>
        <end position="72"/>
    </location>
</feature>